<proteinExistence type="predicted"/>
<dbReference type="GO" id="GO:0005802">
    <property type="term" value="C:trans-Golgi network"/>
    <property type="evidence" value="ECO:0007669"/>
    <property type="project" value="TreeGrafter"/>
</dbReference>
<name>A0A250YBE9_CASCN</name>
<dbReference type="InterPro" id="IPR045188">
    <property type="entry name" value="Boi1/Boi2-like"/>
</dbReference>
<dbReference type="SUPFAM" id="SSF50729">
    <property type="entry name" value="PH domain-like"/>
    <property type="match status" value="1"/>
</dbReference>
<dbReference type="GO" id="GO:0001881">
    <property type="term" value="P:receptor recycling"/>
    <property type="evidence" value="ECO:0007669"/>
    <property type="project" value="TreeGrafter"/>
</dbReference>
<reference evidence="4" key="1">
    <citation type="journal article" date="2017" name="G3 (Bethesda)">
        <title>De Novo Genome and Transcriptome Assembly of the Canadian Beaver (Castor canadensis).</title>
        <authorList>
            <person name="Lok S."/>
            <person name="Paton T.A."/>
            <person name="Wang Z."/>
            <person name="Kaur G."/>
            <person name="Walker S."/>
            <person name="Yuen R.K."/>
            <person name="Sung W.W."/>
            <person name="Whitney J."/>
            <person name="Buchanan J.A."/>
            <person name="Trost B."/>
            <person name="Singh N."/>
            <person name="Apresto B."/>
            <person name="Chen N."/>
            <person name="Coole M."/>
            <person name="Dawson T.J."/>
            <person name="Ho K.Y."/>
            <person name="Hu Z."/>
            <person name="Pullenayegum S."/>
            <person name="Samler K."/>
            <person name="Shipstone A."/>
            <person name="Tsoi F."/>
            <person name="Wang T."/>
            <person name="Pereira S.L."/>
            <person name="Rostami P."/>
            <person name="Ryan C.A."/>
            <person name="Tong A.H."/>
            <person name="Ng K."/>
            <person name="Sundaravadanam Y."/>
            <person name="Simpson J.T."/>
            <person name="Lim B.K."/>
            <person name="Engstrom M.D."/>
            <person name="Dutton C.J."/>
            <person name="Kerr K.C."/>
            <person name="Franke M."/>
            <person name="Rapley W."/>
            <person name="Wintle R.F."/>
            <person name="Scherer S.W."/>
        </authorList>
    </citation>
    <scope>NUCLEOTIDE SEQUENCE</scope>
    <source>
        <strain evidence="4">Ward</strain>
        <tissue evidence="4">Leukocyte</tissue>
    </source>
</reference>
<dbReference type="GO" id="GO:0042147">
    <property type="term" value="P:retrograde transport, endosome to Golgi"/>
    <property type="evidence" value="ECO:0007669"/>
    <property type="project" value="TreeGrafter"/>
</dbReference>
<gene>
    <name evidence="4" type="primary">PLEKHJ1</name>
    <name evidence="5" type="synonym">Plekhj1</name>
</gene>
<dbReference type="GO" id="GO:0007032">
    <property type="term" value="P:endosome organization"/>
    <property type="evidence" value="ECO:0007669"/>
    <property type="project" value="TreeGrafter"/>
</dbReference>
<dbReference type="GO" id="GO:0005769">
    <property type="term" value="C:early endosome"/>
    <property type="evidence" value="ECO:0007669"/>
    <property type="project" value="TreeGrafter"/>
</dbReference>
<evidence type="ECO:0000313" key="5">
    <source>
        <dbReference type="RefSeq" id="XP_020024598.1"/>
    </source>
</evidence>
<dbReference type="GO" id="GO:0005829">
    <property type="term" value="C:cytosol"/>
    <property type="evidence" value="ECO:0007669"/>
    <property type="project" value="GOC"/>
</dbReference>
<dbReference type="PANTHER" id="PTHR22902">
    <property type="entry name" value="SESQUIPEDALIAN"/>
    <property type="match status" value="1"/>
</dbReference>
<organism evidence="4">
    <name type="scientific">Castor canadensis</name>
    <name type="common">American beaver</name>
    <dbReference type="NCBI Taxonomy" id="51338"/>
    <lineage>
        <taxon>Eukaryota</taxon>
        <taxon>Metazoa</taxon>
        <taxon>Chordata</taxon>
        <taxon>Craniata</taxon>
        <taxon>Vertebrata</taxon>
        <taxon>Euteleostomi</taxon>
        <taxon>Mammalia</taxon>
        <taxon>Eutheria</taxon>
        <taxon>Euarchontoglires</taxon>
        <taxon>Glires</taxon>
        <taxon>Rodentia</taxon>
        <taxon>Castorimorpha</taxon>
        <taxon>Castoridae</taxon>
        <taxon>Castor</taxon>
    </lineage>
</organism>
<protein>
    <recommendedName>
        <fullName evidence="1">Pleckstrin homology domain-containing family J member 1</fullName>
    </recommendedName>
    <alternativeName>
        <fullName evidence="2">Guanine nucleotide-releasing protein x</fullName>
    </alternativeName>
</protein>
<dbReference type="InterPro" id="IPR001849">
    <property type="entry name" value="PH_domain"/>
</dbReference>
<dbReference type="FunFam" id="2.30.29.30:FF:000300">
    <property type="entry name" value="pleckstrin homology domain-containing family J member 1"/>
    <property type="match status" value="1"/>
</dbReference>
<sequence length="188" mass="21735">MRYNEKELRALSRQPAEMAAELGMRGPKKGSVAKRRLVKLVVNFLFYFRTDEDEPLGALLLERCRVTQEEPGGFSISFLEDPERKYQFECCSQEQCQEWMEALRRASYEYMRKSLIFYRNEIQKMTGKVCWGLEVTGSLPRPGSKPPCPPPQDPLEQFGISEEARFQLSNLPREGQSARISSQVDELD</sequence>
<evidence type="ECO:0000256" key="1">
    <source>
        <dbReference type="ARBA" id="ARBA00041004"/>
    </source>
</evidence>
<dbReference type="InterPro" id="IPR011993">
    <property type="entry name" value="PH-like_dom_sf"/>
</dbReference>
<dbReference type="SMART" id="SM00233">
    <property type="entry name" value="PH"/>
    <property type="match status" value="1"/>
</dbReference>
<dbReference type="RefSeq" id="XP_020024598.1">
    <property type="nucleotide sequence ID" value="XM_020169009.1"/>
</dbReference>
<reference evidence="5" key="2">
    <citation type="submission" date="2025-04" db="UniProtKB">
        <authorList>
            <consortium name="RefSeq"/>
        </authorList>
    </citation>
    <scope>IDENTIFICATION</scope>
    <source>
        <tissue evidence="5">Leukocyte</tissue>
    </source>
</reference>
<dbReference type="PROSITE" id="PS50003">
    <property type="entry name" value="PH_DOMAIN"/>
    <property type="match status" value="1"/>
</dbReference>
<evidence type="ECO:0000256" key="2">
    <source>
        <dbReference type="ARBA" id="ARBA00083204"/>
    </source>
</evidence>
<evidence type="ECO:0000313" key="4">
    <source>
        <dbReference type="EMBL" id="JAV40961.1"/>
    </source>
</evidence>
<dbReference type="OrthoDB" id="10055808at2759"/>
<dbReference type="CTD" id="55111"/>
<dbReference type="AlphaFoldDB" id="A0A250YBE9"/>
<dbReference type="CDD" id="cd13258">
    <property type="entry name" value="PH_PLEKHJ1"/>
    <property type="match status" value="1"/>
</dbReference>
<dbReference type="GO" id="GO:0055037">
    <property type="term" value="C:recycling endosome"/>
    <property type="evidence" value="ECO:0007669"/>
    <property type="project" value="TreeGrafter"/>
</dbReference>
<dbReference type="PANTHER" id="PTHR22902:SF9">
    <property type="entry name" value="PLECKSTRIN HOMOLOGY DOMAIN-CONTAINING FAMILY J MEMBER 1"/>
    <property type="match status" value="1"/>
</dbReference>
<evidence type="ECO:0000259" key="3">
    <source>
        <dbReference type="PROSITE" id="PS50003"/>
    </source>
</evidence>
<dbReference type="Pfam" id="PF00169">
    <property type="entry name" value="PH"/>
    <property type="match status" value="1"/>
</dbReference>
<dbReference type="EMBL" id="GFFW01003827">
    <property type="protein sequence ID" value="JAV40961.1"/>
    <property type="molecule type" value="Transcribed_RNA"/>
</dbReference>
<dbReference type="KEGG" id="ccan:109689926"/>
<dbReference type="Gene3D" id="2.30.29.30">
    <property type="entry name" value="Pleckstrin-homology domain (PH domain)/Phosphotyrosine-binding domain (PTB)"/>
    <property type="match status" value="1"/>
</dbReference>
<accession>A0A250YBE9</accession>
<feature type="domain" description="PH" evidence="3">
    <location>
        <begin position="15"/>
        <end position="108"/>
    </location>
</feature>